<dbReference type="RefSeq" id="WP_090558825.1">
    <property type="nucleotide sequence ID" value="NZ_FNRA01000010.1"/>
</dbReference>
<reference evidence="1 2" key="1">
    <citation type="submission" date="2016-10" db="EMBL/GenBank/DDBJ databases">
        <authorList>
            <person name="de Groot N.N."/>
        </authorList>
    </citation>
    <scope>NUCLEOTIDE SEQUENCE [LARGE SCALE GENOMIC DNA]</scope>
    <source>
        <strain evidence="1 2">DSM 19033</strain>
    </source>
</reference>
<evidence type="ECO:0000313" key="2">
    <source>
        <dbReference type="Proteomes" id="UP000198850"/>
    </source>
</evidence>
<organism evidence="1 2">
    <name type="scientific">Pedobacter hartonius</name>
    <dbReference type="NCBI Taxonomy" id="425514"/>
    <lineage>
        <taxon>Bacteria</taxon>
        <taxon>Pseudomonadati</taxon>
        <taxon>Bacteroidota</taxon>
        <taxon>Sphingobacteriia</taxon>
        <taxon>Sphingobacteriales</taxon>
        <taxon>Sphingobacteriaceae</taxon>
        <taxon>Pedobacter</taxon>
    </lineage>
</organism>
<dbReference type="InterPro" id="IPR003737">
    <property type="entry name" value="GlcNAc_PI_deacetylase-related"/>
</dbReference>
<dbReference type="SUPFAM" id="SSF102588">
    <property type="entry name" value="LmbE-like"/>
    <property type="match status" value="1"/>
</dbReference>
<dbReference type="InterPro" id="IPR024078">
    <property type="entry name" value="LmbE-like_dom_sf"/>
</dbReference>
<protein>
    <submittedName>
        <fullName evidence="1">N-acetylglucosaminyl deacetylase, LmbE family</fullName>
    </submittedName>
</protein>
<sequence length="249" mass="27956">MNSQLQHLLNSSTSIDTTKLSEVTDCLVIAPHPDDESLGCGGLIASLRNSGIAVNVIFTTDGSMSHPNSQNTSAVGRCKMREQEAIRALGVLGVEENYITFFRGKDSALPAEGEKGFAGFVAQMKWIIDTVKPDLVLVPYEFDPHRDHRASWQITMAALQDCPQVAIWQYLIWLYTLGKETDVEPLTNIRDGIQYLPMGNYRKIKKEAIAQHKSQLNLDVFDDPEGFVLLDEVLQNFYGDREFYIINDK</sequence>
<accession>A0A1H4GK05</accession>
<dbReference type="Pfam" id="PF02585">
    <property type="entry name" value="PIG-L"/>
    <property type="match status" value="1"/>
</dbReference>
<dbReference type="PANTHER" id="PTHR12993:SF29">
    <property type="entry name" value="BLR3841 PROTEIN"/>
    <property type="match status" value="1"/>
</dbReference>
<dbReference type="GO" id="GO:0016811">
    <property type="term" value="F:hydrolase activity, acting on carbon-nitrogen (but not peptide) bonds, in linear amides"/>
    <property type="evidence" value="ECO:0007669"/>
    <property type="project" value="TreeGrafter"/>
</dbReference>
<name>A0A1H4GK05_9SPHI</name>
<dbReference type="PANTHER" id="PTHR12993">
    <property type="entry name" value="N-ACETYLGLUCOSAMINYL-PHOSPHATIDYLINOSITOL DE-N-ACETYLASE-RELATED"/>
    <property type="match status" value="1"/>
</dbReference>
<proteinExistence type="predicted"/>
<dbReference type="EMBL" id="FNRA01000010">
    <property type="protein sequence ID" value="SEB09935.1"/>
    <property type="molecule type" value="Genomic_DNA"/>
</dbReference>
<dbReference type="Proteomes" id="UP000198850">
    <property type="component" value="Unassembled WGS sequence"/>
</dbReference>
<dbReference type="OrthoDB" id="9790023at2"/>
<dbReference type="STRING" id="425514.SAMN05443550_110134"/>
<keyword evidence="2" id="KW-1185">Reference proteome</keyword>
<gene>
    <name evidence="1" type="ORF">SAMN05443550_110134</name>
</gene>
<evidence type="ECO:0000313" key="1">
    <source>
        <dbReference type="EMBL" id="SEB09935.1"/>
    </source>
</evidence>
<dbReference type="Gene3D" id="3.40.50.10320">
    <property type="entry name" value="LmbE-like"/>
    <property type="match status" value="1"/>
</dbReference>
<dbReference type="AlphaFoldDB" id="A0A1H4GK05"/>